<keyword evidence="2" id="KW-1185">Reference proteome</keyword>
<evidence type="ECO:0000313" key="1">
    <source>
        <dbReference type="EMBL" id="OSY89275.1"/>
    </source>
</evidence>
<dbReference type="AlphaFoldDB" id="A0A1Y2PFR7"/>
<dbReference type="InParanoid" id="A0A1Y2PFR7"/>
<organism evidence="1 2">
    <name type="scientific">Tenacibaculum holothuriorum</name>
    <dbReference type="NCBI Taxonomy" id="1635173"/>
    <lineage>
        <taxon>Bacteria</taxon>
        <taxon>Pseudomonadati</taxon>
        <taxon>Bacteroidota</taxon>
        <taxon>Flavobacteriia</taxon>
        <taxon>Flavobacteriales</taxon>
        <taxon>Flavobacteriaceae</taxon>
        <taxon>Tenacibaculum</taxon>
    </lineage>
</organism>
<dbReference type="Proteomes" id="UP000194221">
    <property type="component" value="Unassembled WGS sequence"/>
</dbReference>
<comment type="caution">
    <text evidence="1">The sequence shown here is derived from an EMBL/GenBank/DDBJ whole genome shotgun (WGS) entry which is preliminary data.</text>
</comment>
<name>A0A1Y2PFR7_9FLAO</name>
<proteinExistence type="predicted"/>
<dbReference type="RefSeq" id="WP_086029075.1">
    <property type="nucleotide sequence ID" value="NZ_LAPZ01000001.1"/>
</dbReference>
<protein>
    <submittedName>
        <fullName evidence="1">Uncharacterized protein</fullName>
    </submittedName>
</protein>
<dbReference type="STRING" id="1635173.WH52_01115"/>
<sequence>MKVFKKHITLFYLILFIGIKFVDLHTYEHNDNESYEDCDICEYVESTDKTFYLVDGLHIAEQTKQLYFNQQIFNEYSYTFVEKYRNNSLFSRPPPPVV</sequence>
<accession>A0A1Y2PFR7</accession>
<evidence type="ECO:0000313" key="2">
    <source>
        <dbReference type="Proteomes" id="UP000194221"/>
    </source>
</evidence>
<dbReference type="EMBL" id="LAPZ01000001">
    <property type="protein sequence ID" value="OSY89275.1"/>
    <property type="molecule type" value="Genomic_DNA"/>
</dbReference>
<reference evidence="1 2" key="1">
    <citation type="submission" date="2015-03" db="EMBL/GenBank/DDBJ databases">
        <title>Genome sequence of Tenacibaculum sp. S2-2, isolated from intestinal microbiota of sea cucumber, Apostichopus japonicas.</title>
        <authorList>
            <person name="Shao Z."/>
            <person name="Wang L."/>
            <person name="Li X."/>
        </authorList>
    </citation>
    <scope>NUCLEOTIDE SEQUENCE [LARGE SCALE GENOMIC DNA]</scope>
    <source>
        <strain evidence="1 2">S2-2</strain>
    </source>
</reference>
<gene>
    <name evidence="1" type="ORF">WH52_01115</name>
</gene>